<dbReference type="EMBL" id="LAXI01000021">
    <property type="protein sequence ID" value="KRS15498.1"/>
    <property type="molecule type" value="Genomic_DNA"/>
</dbReference>
<dbReference type="Proteomes" id="UP000325785">
    <property type="component" value="Chromosome"/>
</dbReference>
<dbReference type="RefSeq" id="WP_057820008.1">
    <property type="nucleotide sequence ID" value="NZ_CP031598.1"/>
</dbReference>
<protein>
    <submittedName>
        <fullName evidence="4">Gluconolactonase</fullName>
    </submittedName>
</protein>
<dbReference type="OrthoDB" id="9775406at2"/>
<evidence type="ECO:0000313" key="3">
    <source>
        <dbReference type="EMBL" id="KRS15498.1"/>
    </source>
</evidence>
<dbReference type="EMBL" id="CP031598">
    <property type="protein sequence ID" value="QEW25318.1"/>
    <property type="molecule type" value="Genomic_DNA"/>
</dbReference>
<dbReference type="Gene3D" id="2.120.10.30">
    <property type="entry name" value="TolB, C-terminal domain"/>
    <property type="match status" value="1"/>
</dbReference>
<evidence type="ECO:0000313" key="5">
    <source>
        <dbReference type="Proteomes" id="UP000051401"/>
    </source>
</evidence>
<evidence type="ECO:0000313" key="4">
    <source>
        <dbReference type="EMBL" id="QEW25318.1"/>
    </source>
</evidence>
<dbReference type="SUPFAM" id="SSF63829">
    <property type="entry name" value="Calcium-dependent phosphotriesterase"/>
    <property type="match status" value="1"/>
</dbReference>
<sequence length="321" mass="34402">MTEAATGEAGFDPAGFRLTQGDFTFLGEDIQRPECVVALSDGSILASDCHAVVARIGADGRQERVGDGVELPNTFALDGEGNLFVTDLERRTVVKCDEAGASVVLDAFEGGPIGAVNYILGGEAPGEFWLTVSTQLPNLWDAISEPRPDGRILRLEGGNARLVADGLYFPNAMQINTETRELYVAETTAGAVARAKINEDGTLGPMERFGPEPVYEGAFLDGLAIDVDGNVWLTELARNAILVIDPAGHMHTVFEDPEGETLKKPTDLAFGGPDGRTVFVGSLKMKTIPRFRAPVAGMPQWHQRRQVTLNTGIERSEMTGG</sequence>
<dbReference type="InterPro" id="IPR011042">
    <property type="entry name" value="6-blade_b-propeller_TolB-like"/>
</dbReference>
<name>A0A0T5P2W2_9RHOB</name>
<evidence type="ECO:0000313" key="6">
    <source>
        <dbReference type="Proteomes" id="UP000325785"/>
    </source>
</evidence>
<organism evidence="3 5">
    <name type="scientific">Roseovarius indicus</name>
    <dbReference type="NCBI Taxonomy" id="540747"/>
    <lineage>
        <taxon>Bacteria</taxon>
        <taxon>Pseudomonadati</taxon>
        <taxon>Pseudomonadota</taxon>
        <taxon>Alphaproteobacteria</taxon>
        <taxon>Rhodobacterales</taxon>
        <taxon>Roseobacteraceae</taxon>
        <taxon>Roseovarius</taxon>
    </lineage>
</organism>
<feature type="domain" description="SMP-30/Gluconolactonase/LRE-like region" evidence="2">
    <location>
        <begin position="142"/>
        <end position="282"/>
    </location>
</feature>
<dbReference type="PATRIC" id="fig|540747.5.peg.2961"/>
<accession>A0A0T5P2W2</accession>
<dbReference type="Proteomes" id="UP000051401">
    <property type="component" value="Unassembled WGS sequence"/>
</dbReference>
<reference evidence="3 5" key="1">
    <citation type="submission" date="2015-04" db="EMBL/GenBank/DDBJ databases">
        <title>The draft genome sequence of Roseovarius indicus B108T.</title>
        <authorList>
            <person name="Li G."/>
            <person name="Lai Q."/>
            <person name="Shao Z."/>
            <person name="Yan P."/>
        </authorList>
    </citation>
    <scope>NUCLEOTIDE SEQUENCE [LARGE SCALE GENOMIC DNA]</scope>
    <source>
        <strain evidence="3 5">B108</strain>
    </source>
</reference>
<dbReference type="STRING" id="540747.SAMN04488031_106206"/>
<reference evidence="4 6" key="2">
    <citation type="submission" date="2018-08" db="EMBL/GenBank/DDBJ databases">
        <title>Genetic Globetrotter - A new plasmid hitch-hiking vast phylogenetic and geographic distances.</title>
        <authorList>
            <person name="Vollmers J."/>
            <person name="Petersen J."/>
        </authorList>
    </citation>
    <scope>NUCLEOTIDE SEQUENCE [LARGE SCALE GENOMIC DNA]</scope>
    <source>
        <strain evidence="4 6">DSM 26383</strain>
    </source>
</reference>
<dbReference type="InterPro" id="IPR051262">
    <property type="entry name" value="SMP-30/CGR1_Lactonase"/>
</dbReference>
<dbReference type="Pfam" id="PF08450">
    <property type="entry name" value="SGL"/>
    <property type="match status" value="1"/>
</dbReference>
<evidence type="ECO:0000259" key="2">
    <source>
        <dbReference type="Pfam" id="PF08450"/>
    </source>
</evidence>
<dbReference type="KEGG" id="rid:RIdsm_01104"/>
<dbReference type="GO" id="GO:0016787">
    <property type="term" value="F:hydrolase activity"/>
    <property type="evidence" value="ECO:0007669"/>
    <property type="project" value="UniProtKB-KW"/>
</dbReference>
<gene>
    <name evidence="4" type="ORF">RIdsm_01104</name>
    <name evidence="3" type="ORF">XM52_23015</name>
</gene>
<keyword evidence="1" id="KW-0378">Hydrolase</keyword>
<evidence type="ECO:0000256" key="1">
    <source>
        <dbReference type="ARBA" id="ARBA00022801"/>
    </source>
</evidence>
<dbReference type="InterPro" id="IPR013658">
    <property type="entry name" value="SGL"/>
</dbReference>
<dbReference type="PANTHER" id="PTHR47572:SF4">
    <property type="entry name" value="LACTONASE DRP35"/>
    <property type="match status" value="1"/>
</dbReference>
<dbReference type="AlphaFoldDB" id="A0A0T5P2W2"/>
<keyword evidence="5" id="KW-1185">Reference proteome</keyword>
<proteinExistence type="predicted"/>
<dbReference type="PANTHER" id="PTHR47572">
    <property type="entry name" value="LIPOPROTEIN-RELATED"/>
    <property type="match status" value="1"/>
</dbReference>